<evidence type="ECO:0000313" key="2">
    <source>
        <dbReference type="Proteomes" id="UP000184600"/>
    </source>
</evidence>
<keyword evidence="2" id="KW-1185">Reference proteome</keyword>
<name>A0A1M7YUY9_9VIBR</name>
<gene>
    <name evidence="1" type="ORF">VQ7734_02248</name>
</gene>
<dbReference type="AlphaFoldDB" id="A0A1M7YUY9"/>
<reference evidence="2" key="1">
    <citation type="submission" date="2016-12" db="EMBL/GenBank/DDBJ databases">
        <authorList>
            <person name="Rodrigo-Torres L."/>
            <person name="Arahal R.D."/>
            <person name="Lucena T."/>
        </authorList>
    </citation>
    <scope>NUCLEOTIDE SEQUENCE [LARGE SCALE GENOMIC DNA]</scope>
</reference>
<proteinExistence type="predicted"/>
<organism evidence="1 2">
    <name type="scientific">Vibrio quintilis</name>
    <dbReference type="NCBI Taxonomy" id="1117707"/>
    <lineage>
        <taxon>Bacteria</taxon>
        <taxon>Pseudomonadati</taxon>
        <taxon>Pseudomonadota</taxon>
        <taxon>Gammaproteobacteria</taxon>
        <taxon>Vibrionales</taxon>
        <taxon>Vibrionaceae</taxon>
        <taxon>Vibrio</taxon>
    </lineage>
</organism>
<dbReference type="EMBL" id="FRFG01000026">
    <property type="protein sequence ID" value="SHO56479.1"/>
    <property type="molecule type" value="Genomic_DNA"/>
</dbReference>
<protein>
    <submittedName>
        <fullName evidence="1">Uncharacterized protein</fullName>
    </submittedName>
</protein>
<dbReference type="Proteomes" id="UP000184600">
    <property type="component" value="Unassembled WGS sequence"/>
</dbReference>
<dbReference type="STRING" id="1117707.VQ7734_02248"/>
<evidence type="ECO:0000313" key="1">
    <source>
        <dbReference type="EMBL" id="SHO56479.1"/>
    </source>
</evidence>
<accession>A0A1M7YUY9</accession>
<sequence>MLWGNKGCVRAETVFFHHFHSFFSKEGRYILKQPEDAGFSEICLKARQTHPKGVS</sequence>